<organism evidence="2 3">
    <name type="scientific">Mycobacterium botniense</name>
    <dbReference type="NCBI Taxonomy" id="84962"/>
    <lineage>
        <taxon>Bacteria</taxon>
        <taxon>Bacillati</taxon>
        <taxon>Actinomycetota</taxon>
        <taxon>Actinomycetes</taxon>
        <taxon>Mycobacteriales</taxon>
        <taxon>Mycobacteriaceae</taxon>
        <taxon>Mycobacterium</taxon>
    </lineage>
</organism>
<name>A0A7I9XV03_9MYCO</name>
<reference evidence="2 3" key="1">
    <citation type="journal article" date="2019" name="Emerg. Microbes Infect.">
        <title>Comprehensive subspecies identification of 175 nontuberculous mycobacteria species based on 7547 genomic profiles.</title>
        <authorList>
            <person name="Matsumoto Y."/>
            <person name="Kinjo T."/>
            <person name="Motooka D."/>
            <person name="Nabeya D."/>
            <person name="Jung N."/>
            <person name="Uechi K."/>
            <person name="Horii T."/>
            <person name="Iida T."/>
            <person name="Fujita J."/>
            <person name="Nakamura S."/>
        </authorList>
    </citation>
    <scope>NUCLEOTIDE SEQUENCE [LARGE SCALE GENOMIC DNA]</scope>
    <source>
        <strain evidence="2 3">JCM 17322</strain>
    </source>
</reference>
<proteinExistence type="predicted"/>
<reference evidence="2" key="2">
    <citation type="submission" date="2020-02" db="EMBL/GenBank/DDBJ databases">
        <authorList>
            <person name="Matsumoto Y."/>
            <person name="Motooka D."/>
            <person name="Nakamura S."/>
        </authorList>
    </citation>
    <scope>NUCLEOTIDE SEQUENCE</scope>
    <source>
        <strain evidence="2">JCM 17322</strain>
    </source>
</reference>
<dbReference type="RefSeq" id="WP_163753127.1">
    <property type="nucleotide sequence ID" value="NZ_BLKW01000001.1"/>
</dbReference>
<accession>A0A7I9XV03</accession>
<dbReference type="AlphaFoldDB" id="A0A7I9XV03"/>
<evidence type="ECO:0000313" key="1">
    <source>
        <dbReference type="EMBL" id="GFG72664.1"/>
    </source>
</evidence>
<dbReference type="EMBL" id="BLKW01000002">
    <property type="protein sequence ID" value="GFG73688.1"/>
    <property type="molecule type" value="Genomic_DNA"/>
</dbReference>
<dbReference type="EMBL" id="BLKW01000001">
    <property type="protein sequence ID" value="GFG72664.1"/>
    <property type="molecule type" value="Genomic_DNA"/>
</dbReference>
<comment type="caution">
    <text evidence="2">The sequence shown here is derived from an EMBL/GenBank/DDBJ whole genome shotgun (WGS) entry which is preliminary data.</text>
</comment>
<sequence>MGTSCRGCREDLAHCHGTVIRHALRRPECTDDGCDDPELIPHTFVIECDMVGCGCGEPVALAAGM</sequence>
<evidence type="ECO:0000313" key="2">
    <source>
        <dbReference type="EMBL" id="GFG73688.1"/>
    </source>
</evidence>
<gene>
    <name evidence="1" type="ORF">MBOT_00290</name>
    <name evidence="2" type="ORF">MBOT_10530</name>
</gene>
<evidence type="ECO:0000313" key="3">
    <source>
        <dbReference type="Proteomes" id="UP000465361"/>
    </source>
</evidence>
<protein>
    <submittedName>
        <fullName evidence="2">Uncharacterized protein</fullName>
    </submittedName>
</protein>
<keyword evidence="3" id="KW-1185">Reference proteome</keyword>
<dbReference type="Proteomes" id="UP000465361">
    <property type="component" value="Unassembled WGS sequence"/>
</dbReference>